<evidence type="ECO:0000256" key="6">
    <source>
        <dbReference type="SAM" id="Phobius"/>
    </source>
</evidence>
<dbReference type="GO" id="GO:0000155">
    <property type="term" value="F:phosphorelay sensor kinase activity"/>
    <property type="evidence" value="ECO:0007669"/>
    <property type="project" value="InterPro"/>
</dbReference>
<dbReference type="PRINTS" id="PR00344">
    <property type="entry name" value="BCTRLSENSOR"/>
</dbReference>
<organism evidence="8 9">
    <name type="scientific">Phocaeicola coprocola CAG:162</name>
    <dbReference type="NCBI Taxonomy" id="1263040"/>
    <lineage>
        <taxon>Bacteria</taxon>
        <taxon>Pseudomonadati</taxon>
        <taxon>Bacteroidota</taxon>
        <taxon>Bacteroidia</taxon>
        <taxon>Bacteroidales</taxon>
        <taxon>Bacteroidaceae</taxon>
        <taxon>Phocaeicola</taxon>
    </lineage>
</organism>
<evidence type="ECO:0000313" key="8">
    <source>
        <dbReference type="EMBL" id="CDA69966.1"/>
    </source>
</evidence>
<keyword evidence="6" id="KW-1133">Transmembrane helix</keyword>
<dbReference type="PANTHER" id="PTHR43547">
    <property type="entry name" value="TWO-COMPONENT HISTIDINE KINASE"/>
    <property type="match status" value="1"/>
</dbReference>
<dbReference type="SUPFAM" id="SSF55874">
    <property type="entry name" value="ATPase domain of HSP90 chaperone/DNA topoisomerase II/histidine kinase"/>
    <property type="match status" value="1"/>
</dbReference>
<reference evidence="8" key="1">
    <citation type="submission" date="2012-11" db="EMBL/GenBank/DDBJ databases">
        <title>Dependencies among metagenomic species, viruses, plasmids and units of genetic variation.</title>
        <authorList>
            <person name="Nielsen H.B."/>
            <person name="Almeida M."/>
            <person name="Juncker A.S."/>
            <person name="Rasmussen S."/>
            <person name="Li J."/>
            <person name="Sunagawa S."/>
            <person name="Plichta D."/>
            <person name="Gautier L."/>
            <person name="Le Chatelier E."/>
            <person name="Peletier E."/>
            <person name="Bonde I."/>
            <person name="Nielsen T."/>
            <person name="Manichanh C."/>
            <person name="Arumugam M."/>
            <person name="Batto J."/>
            <person name="Santos M.B.Q.D."/>
            <person name="Blom N."/>
            <person name="Borruel N."/>
            <person name="Burgdorf K.S."/>
            <person name="Boumezbeur F."/>
            <person name="Casellas F."/>
            <person name="Dore J."/>
            <person name="Guarner F."/>
            <person name="Hansen T."/>
            <person name="Hildebrand F."/>
            <person name="Kaas R.S."/>
            <person name="Kennedy S."/>
            <person name="Kristiansen K."/>
            <person name="Kultima J.R."/>
            <person name="Leonard P."/>
            <person name="Levenez F."/>
            <person name="Lund O."/>
            <person name="Moumen B."/>
            <person name="Le Paslier D."/>
            <person name="Pons N."/>
            <person name="Pedersen O."/>
            <person name="Prifti E."/>
            <person name="Qin J."/>
            <person name="Raes J."/>
            <person name="Tap J."/>
            <person name="Tims S."/>
            <person name="Ussery D.W."/>
            <person name="Yamada T."/>
            <person name="MetaHit consortium"/>
            <person name="Renault P."/>
            <person name="Sicheritz-Ponten T."/>
            <person name="Bork P."/>
            <person name="Wang J."/>
            <person name="Brunak S."/>
            <person name="Ehrlich S.D."/>
        </authorList>
    </citation>
    <scope>NUCLEOTIDE SEQUENCE [LARGE SCALE GENOMIC DNA]</scope>
</reference>
<dbReference type="SMART" id="SM00387">
    <property type="entry name" value="HATPase_c"/>
    <property type="match status" value="1"/>
</dbReference>
<dbReference type="InterPro" id="IPR013783">
    <property type="entry name" value="Ig-like_fold"/>
</dbReference>
<comment type="catalytic activity">
    <reaction evidence="1">
        <text>ATP + protein L-histidine = ADP + protein N-phospho-L-histidine.</text>
        <dbReference type="EC" id="2.7.13.3"/>
    </reaction>
</comment>
<keyword evidence="6" id="KW-0812">Transmembrane</keyword>
<dbReference type="Gene3D" id="1.10.287.130">
    <property type="match status" value="1"/>
</dbReference>
<keyword evidence="5" id="KW-0418">Kinase</keyword>
<dbReference type="EMBL" id="CBCJ010000003">
    <property type="protein sequence ID" value="CDA69966.1"/>
    <property type="molecule type" value="Genomic_DNA"/>
</dbReference>
<feature type="domain" description="Histidine kinase" evidence="7">
    <location>
        <begin position="1238"/>
        <end position="1455"/>
    </location>
</feature>
<dbReference type="Pfam" id="PF07494">
    <property type="entry name" value="Reg_prop"/>
    <property type="match status" value="4"/>
</dbReference>
<dbReference type="InterPro" id="IPR015943">
    <property type="entry name" value="WD40/YVTN_repeat-like_dom_sf"/>
</dbReference>
<dbReference type="InterPro" id="IPR004358">
    <property type="entry name" value="Sig_transdc_His_kin-like_C"/>
</dbReference>
<keyword evidence="3" id="KW-0597">Phosphoprotein</keyword>
<evidence type="ECO:0000256" key="2">
    <source>
        <dbReference type="ARBA" id="ARBA00012438"/>
    </source>
</evidence>
<dbReference type="InterPro" id="IPR005467">
    <property type="entry name" value="His_kinase_dom"/>
</dbReference>
<sequence>MYPVKNSPEFFIFQSDIRQAFRYWIRIFLLSLCTFIEVYAQNITTTFSTANSICFTHLSTQDGLANDKVLSILQDQYGFMWFATENGLSRFDGINFVNYNHSEKNTNSLSSNIVTALSEDVYGNLWVGTQNGLNRYDRAQNNFHRYTTRNGLKNISIKALHSDTQGSLWIETVQGYLTQYRIQENQWIHFKHNPGVSEGKHYYWQIYEDSLQNLWIGGRTLQGILFSKKSSQITPVPTWSEKGMPLESAFFVRAKDGALFSSSFGSIQKYDTQQHKFVHYRSIPFEATCAITDIEGNIWIGGYGGLVKWNYPQDYIEQFTPDSNNPNHISSNQILCLYSSHDGCIWIGTEYGVNMYSPRLNQFQTYQGYNVSALMEDTDQQLWVGTENDGSYVFNWEKQSLTHFNYRLMSKEIDYLTFQREKEVLRQYIRHEAIYNDQYTLSENLADNYTAYKNTDLRFRYPDENHVTALYQDKAGMIYVGLWNHVGFNVYNPQNGLWKRYALWSKKPDYHYPRLWLGNPFGANWYNGFLEDRKGRFWCITWECFGLNLFNRKTGKFESKHYFPNNVPCFPQGKIEQIFYDVPRDRYIFNGKSTYFGYYDNKDKRFYKFGESFPNNYPNLDIVKGYYQYSKAKIFSLPNDFGCDYILSDGNNKLYIANVHKIMYMDLTDNTVHPILSMPENTSFAWTLSADRQSIIVYCDKGFIAVDTQKNTCTPLTFPDKLKLEEENIQIMLQPHNGELWIGTSKTLWKLNQQNKWVKLLPEMQSVGVIRQKENGNIYVGSNKGLYIFNQGEEIKHIPFQINATKGLPGTEIRDIYMPDSQTCWIATNDGLVQLTNDKIKIFTHDDYNPHSLIDNNVCTIAQGPDQKLWIATFQGPCLFNPSNEIFTDMTQPGNDCLTSRLTSCITEDLQGNIWIGTTEKGINVLSIEADTIAHYYHQPWNKNSLPDNYVECIFCCHNGNIWVGTHQGLAKFDKEHKQFQRFDSTKNLHVKGIQEDFQHMLWMTTDKGLLLADSTGNIIRKFYDYHGLPNNDLSKAICRLKNGKICIGSNYGFSIFEPKHLKGTLPSPKIMLTDIQVNSSPFFIDLNKEKKLELKSEQNSFTIGFAATDYEYSQHLKYRYKLVPFDKKWNYTTPPLLSAKYTSLDFGKYSLEIEVSNSFGEWNRQVFVLPIYIATPWYYSWWFFTILIIFCVLSIWGFIRFRERQLRKENEQLEALVRERTEKLYQIMENKNKFFNIVSHDLKSPLNYLNVLSTTLLEEYNCLNDEEKIQKIRMINKSSHQGKALLDNLQLWVLSQKEMIKPVFRQTNLTDEIEAVVQLLNPNIQKKELTVTIPSSPIIVCTDKNMLSTILRNLIANAIKYSYRKGKIHISVKENKENWNVSIEDNGVGISPERIKKLFQIGTKVSSLGTEKEEGTGLGLLIVREFINRLGENIQVKSTQGKGSIFIFTLHKHLRK</sequence>
<evidence type="ECO:0000256" key="5">
    <source>
        <dbReference type="ARBA" id="ARBA00022777"/>
    </source>
</evidence>
<dbReference type="SUPFAM" id="SSF63829">
    <property type="entry name" value="Calcium-dependent phosphotriesterase"/>
    <property type="match status" value="4"/>
</dbReference>
<evidence type="ECO:0000256" key="3">
    <source>
        <dbReference type="ARBA" id="ARBA00022553"/>
    </source>
</evidence>
<comment type="caution">
    <text evidence="8">The sequence shown here is derived from an EMBL/GenBank/DDBJ whole genome shotgun (WGS) entry which is preliminary data.</text>
</comment>
<keyword evidence="6" id="KW-0472">Membrane</keyword>
<evidence type="ECO:0000313" key="9">
    <source>
        <dbReference type="Proteomes" id="UP000018362"/>
    </source>
</evidence>
<dbReference type="FunFam" id="3.30.565.10:FF:000006">
    <property type="entry name" value="Sensor histidine kinase WalK"/>
    <property type="match status" value="1"/>
</dbReference>
<dbReference type="Pfam" id="PF07495">
    <property type="entry name" value="Y_Y_Y"/>
    <property type="match status" value="1"/>
</dbReference>
<name>R6CEP9_9BACT</name>
<dbReference type="InterPro" id="IPR036097">
    <property type="entry name" value="HisK_dim/P_sf"/>
</dbReference>
<feature type="transmembrane region" description="Helical" evidence="6">
    <location>
        <begin position="1178"/>
        <end position="1200"/>
    </location>
</feature>
<dbReference type="PANTHER" id="PTHR43547:SF2">
    <property type="entry name" value="HYBRID SIGNAL TRANSDUCTION HISTIDINE KINASE C"/>
    <property type="match status" value="1"/>
</dbReference>
<dbReference type="Gene3D" id="2.60.40.10">
    <property type="entry name" value="Immunoglobulins"/>
    <property type="match status" value="1"/>
</dbReference>
<accession>R6CEP9</accession>
<dbReference type="InterPro" id="IPR011123">
    <property type="entry name" value="Y_Y_Y"/>
</dbReference>
<dbReference type="Gene3D" id="2.130.10.10">
    <property type="entry name" value="YVTN repeat-like/Quinoprotein amine dehydrogenase"/>
    <property type="match status" value="5"/>
</dbReference>
<dbReference type="Gene3D" id="3.30.565.10">
    <property type="entry name" value="Histidine kinase-like ATPase, C-terminal domain"/>
    <property type="match status" value="1"/>
</dbReference>
<dbReference type="EC" id="2.7.13.3" evidence="2"/>
<dbReference type="InterPro" id="IPR036890">
    <property type="entry name" value="HATPase_C_sf"/>
</dbReference>
<gene>
    <name evidence="8" type="ORF">BN509_01155</name>
</gene>
<dbReference type="InterPro" id="IPR003661">
    <property type="entry name" value="HisK_dim/P_dom"/>
</dbReference>
<dbReference type="InterPro" id="IPR003594">
    <property type="entry name" value="HATPase_dom"/>
</dbReference>
<evidence type="ECO:0000259" key="7">
    <source>
        <dbReference type="PROSITE" id="PS50109"/>
    </source>
</evidence>
<dbReference type="CDD" id="cd00075">
    <property type="entry name" value="HATPase"/>
    <property type="match status" value="1"/>
</dbReference>
<dbReference type="PROSITE" id="PS50109">
    <property type="entry name" value="HIS_KIN"/>
    <property type="match status" value="1"/>
</dbReference>
<dbReference type="InterPro" id="IPR011110">
    <property type="entry name" value="Reg_prop"/>
</dbReference>
<dbReference type="Proteomes" id="UP000018362">
    <property type="component" value="Unassembled WGS sequence"/>
</dbReference>
<dbReference type="SUPFAM" id="SSF47384">
    <property type="entry name" value="Homodimeric domain of signal transducing histidine kinase"/>
    <property type="match status" value="1"/>
</dbReference>
<protein>
    <recommendedName>
        <fullName evidence="2">histidine kinase</fullName>
        <ecNumber evidence="2">2.7.13.3</ecNumber>
    </recommendedName>
</protein>
<proteinExistence type="predicted"/>
<evidence type="ECO:0000256" key="4">
    <source>
        <dbReference type="ARBA" id="ARBA00022679"/>
    </source>
</evidence>
<keyword evidence="4" id="KW-0808">Transferase</keyword>
<dbReference type="RefSeq" id="WP_022125549.1">
    <property type="nucleotide sequence ID" value="NZ_FR880938.1"/>
</dbReference>
<evidence type="ECO:0000256" key="1">
    <source>
        <dbReference type="ARBA" id="ARBA00000085"/>
    </source>
</evidence>
<dbReference type="CDD" id="cd00082">
    <property type="entry name" value="HisKA"/>
    <property type="match status" value="1"/>
</dbReference>
<dbReference type="Pfam" id="PF02518">
    <property type="entry name" value="HATPase_c"/>
    <property type="match status" value="1"/>
</dbReference>